<dbReference type="Pfam" id="PF13489">
    <property type="entry name" value="Methyltransf_23"/>
    <property type="match status" value="1"/>
</dbReference>
<keyword evidence="2" id="KW-1185">Reference proteome</keyword>
<dbReference type="HOGENOM" id="CLU_935904_0_0_3"/>
<evidence type="ECO:0008006" key="3">
    <source>
        <dbReference type="Google" id="ProtNLM"/>
    </source>
</evidence>
<dbReference type="InterPro" id="IPR029063">
    <property type="entry name" value="SAM-dependent_MTases_sf"/>
</dbReference>
<organism evidence="1 2">
    <name type="scientific">Acaryochloris marina (strain MBIC 11017)</name>
    <dbReference type="NCBI Taxonomy" id="329726"/>
    <lineage>
        <taxon>Bacteria</taxon>
        <taxon>Bacillati</taxon>
        <taxon>Cyanobacteriota</taxon>
        <taxon>Cyanophyceae</taxon>
        <taxon>Acaryochloridales</taxon>
        <taxon>Acaryochloridaceae</taxon>
        <taxon>Acaryochloris</taxon>
    </lineage>
</organism>
<dbReference type="Gene3D" id="3.40.50.150">
    <property type="entry name" value="Vaccinia Virus protein VP39"/>
    <property type="match status" value="1"/>
</dbReference>
<gene>
    <name evidence="1" type="ordered locus">AM1_3619</name>
</gene>
<dbReference type="EMBL" id="CP000828">
    <property type="protein sequence ID" value="ABW28609.1"/>
    <property type="molecule type" value="Genomic_DNA"/>
</dbReference>
<accession>B0C3B0</accession>
<evidence type="ECO:0000313" key="2">
    <source>
        <dbReference type="Proteomes" id="UP000000268"/>
    </source>
</evidence>
<protein>
    <recommendedName>
        <fullName evidence="3">Methyltransferase</fullName>
    </recommendedName>
</protein>
<dbReference type="STRING" id="329726.AM1_3619"/>
<proteinExistence type="predicted"/>
<evidence type="ECO:0000313" key="1">
    <source>
        <dbReference type="EMBL" id="ABW28609.1"/>
    </source>
</evidence>
<dbReference type="SUPFAM" id="SSF53335">
    <property type="entry name" value="S-adenosyl-L-methionine-dependent methyltransferases"/>
    <property type="match status" value="1"/>
</dbReference>
<dbReference type="eggNOG" id="COG2227">
    <property type="taxonomic scope" value="Bacteria"/>
</dbReference>
<dbReference type="AlphaFoldDB" id="B0C3B0"/>
<dbReference type="Proteomes" id="UP000000268">
    <property type="component" value="Chromosome"/>
</dbReference>
<dbReference type="RefSeq" id="WP_012164002.1">
    <property type="nucleotide sequence ID" value="NC_009925.1"/>
</dbReference>
<name>B0C3B0_ACAM1</name>
<reference evidence="1 2" key="1">
    <citation type="journal article" date="2008" name="Proc. Natl. Acad. Sci. U.S.A.">
        <title>Niche adaptation and genome expansion in the chlorophyll d-producing cyanobacterium Acaryochloris marina.</title>
        <authorList>
            <person name="Swingley W.D."/>
            <person name="Chen M."/>
            <person name="Cheung P.C."/>
            <person name="Conrad A.L."/>
            <person name="Dejesa L.C."/>
            <person name="Hao J."/>
            <person name="Honchak B.M."/>
            <person name="Karbach L.E."/>
            <person name="Kurdoglu A."/>
            <person name="Lahiri S."/>
            <person name="Mastrian S.D."/>
            <person name="Miyashita H."/>
            <person name="Page L."/>
            <person name="Ramakrishna P."/>
            <person name="Satoh S."/>
            <person name="Sattley W.M."/>
            <person name="Shimada Y."/>
            <person name="Taylor H.L."/>
            <person name="Tomo T."/>
            <person name="Tsuchiya T."/>
            <person name="Wang Z.T."/>
            <person name="Raymond J."/>
            <person name="Mimuro M."/>
            <person name="Blankenship R.E."/>
            <person name="Touchman J.W."/>
        </authorList>
    </citation>
    <scope>NUCLEOTIDE SEQUENCE [LARGE SCALE GENOMIC DNA]</scope>
    <source>
        <strain evidence="2">MBIC 11017</strain>
    </source>
</reference>
<dbReference type="OrthoDB" id="7348755at2"/>
<dbReference type="PANTHER" id="PTHR43861">
    <property type="entry name" value="TRANS-ACONITATE 2-METHYLTRANSFERASE-RELATED"/>
    <property type="match status" value="1"/>
</dbReference>
<dbReference type="KEGG" id="amr:AM1_3619"/>
<sequence>MHSTRPLSISVIDELIQEILRINKLQSNFLADAVQTLSKSDIQLFSQYLNYCLDQQLTLGYLAKCYDLIVKDTFTQQLYFKRHGHYKHSSYAEVESLVYRNADYMSMYMYGLAITTFLWPNHAQMKQFFKEMLPKTQSGRYLEIGPGHGFHMMEAMQHSQYDQFLGIDISPTSVLLTQKILSSHYFGQFENYDIKECDFLTWEPSDQYDAVVMGEVLEHVEQPQQFLQKIAALTHGNSHIHVTTCINSPAIDHIYLFKHAQDIANMVKASGLYIKHQLLIPYQSTTLATSEQDKLPINIALILGKVDA</sequence>